<gene>
    <name evidence="3" type="ORF">GCM10011379_22720</name>
</gene>
<reference evidence="3" key="1">
    <citation type="journal article" date="2014" name="Int. J. Syst. Evol. Microbiol.">
        <title>Complete genome sequence of Corynebacterium casei LMG S-19264T (=DSM 44701T), isolated from a smear-ripened cheese.</title>
        <authorList>
            <consortium name="US DOE Joint Genome Institute (JGI-PGF)"/>
            <person name="Walter F."/>
            <person name="Albersmeier A."/>
            <person name="Kalinowski J."/>
            <person name="Ruckert C."/>
        </authorList>
    </citation>
    <scope>NUCLEOTIDE SEQUENCE</scope>
    <source>
        <strain evidence="3">CGMCC 1.15290</strain>
    </source>
</reference>
<dbReference type="Pfam" id="PF05345">
    <property type="entry name" value="He_PIG"/>
    <property type="match status" value="8"/>
</dbReference>
<dbReference type="SUPFAM" id="SSF81296">
    <property type="entry name" value="E set domains"/>
    <property type="match status" value="1"/>
</dbReference>
<dbReference type="PANTHER" id="PTHR44103:SF1">
    <property type="entry name" value="PROPROTEIN CONVERTASE P"/>
    <property type="match status" value="1"/>
</dbReference>
<protein>
    <recommendedName>
        <fullName evidence="2">PKD domain-containing protein</fullName>
    </recommendedName>
</protein>
<comment type="caution">
    <text evidence="3">The sequence shown here is derived from an EMBL/GenBank/DDBJ whole genome shotgun (WGS) entry which is preliminary data.</text>
</comment>
<dbReference type="InterPro" id="IPR013783">
    <property type="entry name" value="Ig-like_fold"/>
</dbReference>
<feature type="domain" description="PKD" evidence="2">
    <location>
        <begin position="1803"/>
        <end position="1882"/>
    </location>
</feature>
<accession>A0A917IZ71</accession>
<keyword evidence="4" id="KW-1185">Reference proteome</keyword>
<proteinExistence type="predicted"/>
<dbReference type="InterPro" id="IPR028994">
    <property type="entry name" value="Integrin_alpha_N"/>
</dbReference>
<dbReference type="Proteomes" id="UP000627292">
    <property type="component" value="Unassembled WGS sequence"/>
</dbReference>
<dbReference type="Pfam" id="PF13585">
    <property type="entry name" value="CHU_C"/>
    <property type="match status" value="1"/>
</dbReference>
<dbReference type="NCBIfam" id="TIGR04131">
    <property type="entry name" value="Bac_Flav_CTERM"/>
    <property type="match status" value="1"/>
</dbReference>
<dbReference type="EMBL" id="BMIB01000002">
    <property type="protein sequence ID" value="GGH67437.1"/>
    <property type="molecule type" value="Genomic_DNA"/>
</dbReference>
<dbReference type="SUPFAM" id="SSF69318">
    <property type="entry name" value="Integrin alpha N-terminal domain"/>
    <property type="match status" value="1"/>
</dbReference>
<organism evidence="3 4">
    <name type="scientific">Filimonas zeae</name>
    <dbReference type="NCBI Taxonomy" id="1737353"/>
    <lineage>
        <taxon>Bacteria</taxon>
        <taxon>Pseudomonadati</taxon>
        <taxon>Bacteroidota</taxon>
        <taxon>Chitinophagia</taxon>
        <taxon>Chitinophagales</taxon>
        <taxon>Chitinophagaceae</taxon>
        <taxon>Filimonas</taxon>
    </lineage>
</organism>
<dbReference type="Gene3D" id="2.60.40.10">
    <property type="entry name" value="Immunoglobulins"/>
    <property type="match status" value="12"/>
</dbReference>
<dbReference type="InterPro" id="IPR014756">
    <property type="entry name" value="Ig_E-set"/>
</dbReference>
<keyword evidence="1" id="KW-0732">Signal</keyword>
<reference evidence="3" key="2">
    <citation type="submission" date="2020-09" db="EMBL/GenBank/DDBJ databases">
        <authorList>
            <person name="Sun Q."/>
            <person name="Zhou Y."/>
        </authorList>
    </citation>
    <scope>NUCLEOTIDE SEQUENCE</scope>
    <source>
        <strain evidence="3">CGMCC 1.15290</strain>
    </source>
</reference>
<dbReference type="InterPro" id="IPR013517">
    <property type="entry name" value="FG-GAP"/>
</dbReference>
<name>A0A917IZ71_9BACT</name>
<evidence type="ECO:0000313" key="3">
    <source>
        <dbReference type="EMBL" id="GGH67437.1"/>
    </source>
</evidence>
<dbReference type="SMART" id="SM00089">
    <property type="entry name" value="PKD"/>
    <property type="match status" value="4"/>
</dbReference>
<dbReference type="InterPro" id="IPR035986">
    <property type="entry name" value="PKD_dom_sf"/>
</dbReference>
<dbReference type="Pfam" id="PF13517">
    <property type="entry name" value="FG-GAP_3"/>
    <property type="match status" value="3"/>
</dbReference>
<sequence>MDIDGDGKPDLVTFNNFSVNVFLNTTGTAGGDITFAGKYPLDFPAGTNSHQHYGAVVSDIDGDGKPDIAFVNNTASRLLIYRNLSTTGNISFSAATVYTGFSGALALTSGDFNGDGKTDLAVVNGSTVKFLKNISTVGNIDLQEEGTPVTTGSGPFHISSADFDGDGKVDLAVSNSTSNTVSFFRNTFAGNASTDPIAFSNGLQVAAGTNPQGMALGDLDGDGVMDIALLNGGTSGVISFMRNISSSGNISFTRTTLTPSGAVNLAGRIALTDLDGDNKVDVIAGSAASAIYCFKNTSPTTGGTITFNNTPVAVATGVANGQPVGVCAGDFNNDARPDLGAVNAGSANVDVFINKISKVVVNNMTPVTGTQGTDITLIGTGLGCVDKATIGGVSAIFGSADENTVKITAGAGNTGNVLLYTAGTGSQYLGPKFTFVVAPTNLSYAVKSADTTISVTYGTESFTNSPVLNDGGGGVVFTIESGAVAGININANTGQIGWISTLAVGEYRLKVKAENSAGSVSAFMTLKVVPDVPKDLAYFSNPYGAIYASAGSTGTTTSGDVWVDWKGQTGTFSISALSPASPGITINPANGQVTWSSSVAVGLYTIVVAATNDAGEVKTTIELKVSPQVPTNLSYPAPNPLTIKYGNIGGVNMSSAMSWHGEAGTFALTSTGLPSGFTLNTNTGRITWNNSIPVGGPYVLRVTATNTAGTSAPATFTLNVEAEAPTDLTYASPVLGNFGSAGSTAAPTVNWHGSTVTYALTNASDLPAGITINTTTGVVSWPSTLAVGTYTIKARGQNAVGFSNEASFELNIRPLVPSTFSYNSPIEAPFGTAGSAAVATAPNWNGETGTFSIGNPADISSGITINPTTGAISWTNSVPVNSWPVQVVATNSRGSQSITVTLNIYSEPPTNFSYAPSTTYSADYGMAGTIPDLPVINWHGHIGTYSISSVSPLPAAGLVSINAADGKINWTANLAAGFYTVTVRATNNKGSITTTYTLNIKPTAPELPVYTPPSKGAITGTAGASEAPVVSNWNGETGTFELSGTYPAAITLDPATGIVSWSNTLAVGTYAVKVRAKNSIGSSAEGTFTININASAPTEFYYNDNGETAIFTEAGNSRNPVVSLGGGSGTYTIETPAVSPEISINSTTGVISWTGSLAIGSYPFTVKVTNGVGSLTTPFTLNVVKGAPTGLSYTPNSASIALGAVGSSATPAIKWRGEVGTFSISGAPTGVTINTTSGVISWDNTVPAGAPYVLTVSAANSQAPAATATYTLIINGQAPTDLKYDPDHINTDAGVAGQSDKPTVNWHSDKGSFEVVNKASLPAGISVDAVEGNILWTDDLLVGEYNIQIRAVNFTGSSNTFTYKLVVLPGRPTITYTPGFTAILTGGTGTSATPVIKWNSATSSGSIDEANKTYPAGLVSLDKTTGVLSFNAASITEPATYDILIAVANTESKQGFVTYKLIIGKVPSNLLYATKGYDMLEGSSLVSTTPTVNWNGVQGVFKLYGAPDGVTIDETTGVITFGPTVAAQLDPSDPPYTFTVKAESSLGSSNEETISLRVIAKADATITGGATICENAEANLTINLTGTAPFSFTYTDGTTNYTVEGITEKAFPLKVKPTTTTTYTVTSVSDANGNDNPVTAGSDKTTVTVLPAPEASIQPINPCLGGTATLTANAGTGYVYTWSNGGTGLTTTVNTSGDYTVTVTGSNSCATTSEPLTVKLNTIPTAKLNRPANTLICEGFSKPLTASGGSSYNWYRNGALVKDSTKFTYYPSAEGSYTVDAVSAEGCTTKAPEVVVLQYARKPKADFTYDTYCRDVDINFVNNSDEGGGEILYKWVFDADNASTEKEPVFAYSKAGAKTITLTATSKVCPDLSDIKTVNVTIQEPAPAQRYEAVNGINGRSVTLKAQAKGDTYLWTSKDGMNTGLSDANVEQPTLRITKGDEYTVKISTKAGCVTVDTQQVRIFAGAQIFVPKAFTPNNDGVNDKLYPIPVGIPQITYFRVFNRWGVLMYETKQAGTPGNGVGWDGMYKGKQQPFDTYTWVAEGIDLDGKPVRLSGNSVLLR</sequence>
<dbReference type="GO" id="GO:0005509">
    <property type="term" value="F:calcium ion binding"/>
    <property type="evidence" value="ECO:0007669"/>
    <property type="project" value="InterPro"/>
</dbReference>
<evidence type="ECO:0000256" key="1">
    <source>
        <dbReference type="ARBA" id="ARBA00022729"/>
    </source>
</evidence>
<dbReference type="InterPro" id="IPR026341">
    <property type="entry name" value="T9SS_type_B"/>
</dbReference>
<dbReference type="Gene3D" id="2.130.10.130">
    <property type="entry name" value="Integrin alpha, N-terminal"/>
    <property type="match status" value="2"/>
</dbReference>
<dbReference type="InterPro" id="IPR022409">
    <property type="entry name" value="PKD/Chitinase_dom"/>
</dbReference>
<dbReference type="GO" id="GO:0016020">
    <property type="term" value="C:membrane"/>
    <property type="evidence" value="ECO:0007669"/>
    <property type="project" value="InterPro"/>
</dbReference>
<dbReference type="SUPFAM" id="SSF49313">
    <property type="entry name" value="Cadherin-like"/>
    <property type="match status" value="1"/>
</dbReference>
<evidence type="ECO:0000259" key="2">
    <source>
        <dbReference type="PROSITE" id="PS50093"/>
    </source>
</evidence>
<evidence type="ECO:0000313" key="4">
    <source>
        <dbReference type="Proteomes" id="UP000627292"/>
    </source>
</evidence>
<dbReference type="SUPFAM" id="SSF49299">
    <property type="entry name" value="PKD domain"/>
    <property type="match status" value="1"/>
</dbReference>
<dbReference type="InterPro" id="IPR015919">
    <property type="entry name" value="Cadherin-like_sf"/>
</dbReference>
<dbReference type="InterPro" id="IPR000601">
    <property type="entry name" value="PKD_dom"/>
</dbReference>
<dbReference type="PROSITE" id="PS50093">
    <property type="entry name" value="PKD"/>
    <property type="match status" value="1"/>
</dbReference>
<dbReference type="PANTHER" id="PTHR44103">
    <property type="entry name" value="PROPROTEIN CONVERTASE P"/>
    <property type="match status" value="1"/>
</dbReference>